<dbReference type="Pfam" id="PF03411">
    <property type="entry name" value="Peptidase_M74"/>
    <property type="match status" value="1"/>
</dbReference>
<gene>
    <name evidence="9" type="ORF">RF679_00345</name>
</gene>
<dbReference type="InterPro" id="IPR009045">
    <property type="entry name" value="Zn_M74/Hedgehog-like"/>
</dbReference>
<name>A0ABY9RIS8_9BURK</name>
<evidence type="ECO:0000256" key="7">
    <source>
        <dbReference type="ARBA" id="ARBA00023049"/>
    </source>
</evidence>
<keyword evidence="4" id="KW-0574">Periplasm</keyword>
<keyword evidence="1" id="KW-0645">Protease</keyword>
<evidence type="ECO:0000256" key="5">
    <source>
        <dbReference type="ARBA" id="ARBA00022801"/>
    </source>
</evidence>
<dbReference type="Proteomes" id="UP001181355">
    <property type="component" value="Chromosome"/>
</dbReference>
<dbReference type="RefSeq" id="WP_309482234.1">
    <property type="nucleotide sequence ID" value="NZ_CP133720.1"/>
</dbReference>
<keyword evidence="8" id="KW-0812">Transmembrane</keyword>
<keyword evidence="3" id="KW-0732">Signal</keyword>
<reference evidence="9" key="1">
    <citation type="submission" date="2023-09" db="EMBL/GenBank/DDBJ databases">
        <title>Undibacterium sp. 20NA77.5 isolated from freshwater.</title>
        <authorList>
            <person name="Le V."/>
            <person name="Ko S.-R."/>
            <person name="Ahn C.-Y."/>
            <person name="Oh H.-M."/>
        </authorList>
    </citation>
    <scope>NUCLEOTIDE SEQUENCE</scope>
    <source>
        <strain evidence="9">20NA77.5</strain>
    </source>
</reference>
<keyword evidence="2" id="KW-0479">Metal-binding</keyword>
<feature type="transmembrane region" description="Helical" evidence="8">
    <location>
        <begin position="20"/>
        <end position="38"/>
    </location>
</feature>
<keyword evidence="8" id="KW-0472">Membrane</keyword>
<proteinExistence type="predicted"/>
<evidence type="ECO:0000256" key="3">
    <source>
        <dbReference type="ARBA" id="ARBA00022729"/>
    </source>
</evidence>
<keyword evidence="8" id="KW-1133">Transmembrane helix</keyword>
<sequence length="244" mass="27777">MTFQCNRQETSTRNGRIDRCLITVWILGFAVVGASAWSQSVCYGSPAQGRIEGAVQLPSSAENFEAYAGLSGVLGRNYVHQDVAEVVLSAYRQLSTAMPEVRYVYGETGSRRGGRFRPHRTHQNGTSVDFMVPVVDQQGHSVQLPRSMRNRWGYDIEFDRQGRYQDLRIDYAAIGEHLYQLHLAAKAHGMDIALLIFDPQLMRGVYASKHGAYLQRHLPLMKKKPWVRHDEHYHVDFKLPCRAL</sequence>
<keyword evidence="7" id="KW-0482">Metalloprotease</keyword>
<keyword evidence="10" id="KW-1185">Reference proteome</keyword>
<keyword evidence="6" id="KW-0862">Zinc</keyword>
<dbReference type="EMBL" id="CP133720">
    <property type="protein sequence ID" value="WMW80743.1"/>
    <property type="molecule type" value="Genomic_DNA"/>
</dbReference>
<protein>
    <submittedName>
        <fullName evidence="9">Penicillin-insensitive murein endopeptidase</fullName>
    </submittedName>
</protein>
<evidence type="ECO:0000256" key="1">
    <source>
        <dbReference type="ARBA" id="ARBA00022670"/>
    </source>
</evidence>
<dbReference type="InterPro" id="IPR005073">
    <property type="entry name" value="Peptidase_M74"/>
</dbReference>
<organism evidence="9 10">
    <name type="scientific">Undibacterium cyanobacteriorum</name>
    <dbReference type="NCBI Taxonomy" id="3073561"/>
    <lineage>
        <taxon>Bacteria</taxon>
        <taxon>Pseudomonadati</taxon>
        <taxon>Pseudomonadota</taxon>
        <taxon>Betaproteobacteria</taxon>
        <taxon>Burkholderiales</taxon>
        <taxon>Oxalobacteraceae</taxon>
        <taxon>Undibacterium</taxon>
    </lineage>
</organism>
<keyword evidence="5" id="KW-0378">Hydrolase</keyword>
<evidence type="ECO:0000256" key="2">
    <source>
        <dbReference type="ARBA" id="ARBA00022723"/>
    </source>
</evidence>
<accession>A0ABY9RIS8</accession>
<evidence type="ECO:0000256" key="8">
    <source>
        <dbReference type="SAM" id="Phobius"/>
    </source>
</evidence>
<dbReference type="Gene3D" id="3.30.1380.10">
    <property type="match status" value="1"/>
</dbReference>
<dbReference type="SUPFAM" id="SSF55166">
    <property type="entry name" value="Hedgehog/DD-peptidase"/>
    <property type="match status" value="1"/>
</dbReference>
<evidence type="ECO:0000313" key="9">
    <source>
        <dbReference type="EMBL" id="WMW80743.1"/>
    </source>
</evidence>
<evidence type="ECO:0000256" key="6">
    <source>
        <dbReference type="ARBA" id="ARBA00022833"/>
    </source>
</evidence>
<evidence type="ECO:0000256" key="4">
    <source>
        <dbReference type="ARBA" id="ARBA00022764"/>
    </source>
</evidence>
<evidence type="ECO:0000313" key="10">
    <source>
        <dbReference type="Proteomes" id="UP001181355"/>
    </source>
</evidence>